<keyword evidence="3" id="KW-0472">Membrane</keyword>
<accession>A0A151PIJ1</accession>
<name>A0A151PIJ1_ALLMI</name>
<dbReference type="Proteomes" id="UP000050525">
    <property type="component" value="Unassembled WGS sequence"/>
</dbReference>
<evidence type="ECO:0000313" key="3">
    <source>
        <dbReference type="EMBL" id="KYO48792.1"/>
    </source>
</evidence>
<protein>
    <submittedName>
        <fullName evidence="3">Transmembrane protein 232 isoform B</fullName>
    </submittedName>
</protein>
<dbReference type="PANTHER" id="PTHR28651">
    <property type="entry name" value="TRANSMEMBRANE PROTEIN 232"/>
    <property type="match status" value="1"/>
</dbReference>
<feature type="compositionally biased region" description="Basic and acidic residues" evidence="2">
    <location>
        <begin position="550"/>
        <end position="561"/>
    </location>
</feature>
<feature type="coiled-coil region" evidence="1">
    <location>
        <begin position="608"/>
        <end position="646"/>
    </location>
</feature>
<reference evidence="3 4" key="1">
    <citation type="journal article" date="2012" name="Genome Biol.">
        <title>Sequencing three crocodilian genomes to illuminate the evolution of archosaurs and amniotes.</title>
        <authorList>
            <person name="St John J.A."/>
            <person name="Braun E.L."/>
            <person name="Isberg S.R."/>
            <person name="Miles L.G."/>
            <person name="Chong A.Y."/>
            <person name="Gongora J."/>
            <person name="Dalzell P."/>
            <person name="Moran C."/>
            <person name="Bed'hom B."/>
            <person name="Abzhanov A."/>
            <person name="Burgess S.C."/>
            <person name="Cooksey A.M."/>
            <person name="Castoe T.A."/>
            <person name="Crawford N.G."/>
            <person name="Densmore L.D."/>
            <person name="Drew J.C."/>
            <person name="Edwards S.V."/>
            <person name="Faircloth B.C."/>
            <person name="Fujita M.K."/>
            <person name="Greenwold M.J."/>
            <person name="Hoffmann F.G."/>
            <person name="Howard J.M."/>
            <person name="Iguchi T."/>
            <person name="Janes D.E."/>
            <person name="Khan S.Y."/>
            <person name="Kohno S."/>
            <person name="de Koning A.J."/>
            <person name="Lance S.L."/>
            <person name="McCarthy F.M."/>
            <person name="McCormack J.E."/>
            <person name="Merchant M.E."/>
            <person name="Peterson D.G."/>
            <person name="Pollock D.D."/>
            <person name="Pourmand N."/>
            <person name="Raney B.J."/>
            <person name="Roessler K.A."/>
            <person name="Sanford J.R."/>
            <person name="Sawyer R.H."/>
            <person name="Schmidt C.J."/>
            <person name="Triplett E.W."/>
            <person name="Tuberville T.D."/>
            <person name="Venegas-Anaya M."/>
            <person name="Howard J.T."/>
            <person name="Jarvis E.D."/>
            <person name="Guillette L.J.Jr."/>
            <person name="Glenn T.C."/>
            <person name="Green R.E."/>
            <person name="Ray D.A."/>
        </authorList>
    </citation>
    <scope>NUCLEOTIDE SEQUENCE [LARGE SCALE GENOMIC DNA]</scope>
    <source>
        <strain evidence="3">KSC_2009_1</strain>
    </source>
</reference>
<keyword evidence="1" id="KW-0175">Coiled coil</keyword>
<organism evidence="3 4">
    <name type="scientific">Alligator mississippiensis</name>
    <name type="common">American alligator</name>
    <dbReference type="NCBI Taxonomy" id="8496"/>
    <lineage>
        <taxon>Eukaryota</taxon>
        <taxon>Metazoa</taxon>
        <taxon>Chordata</taxon>
        <taxon>Craniata</taxon>
        <taxon>Vertebrata</taxon>
        <taxon>Euteleostomi</taxon>
        <taxon>Archelosauria</taxon>
        <taxon>Archosauria</taxon>
        <taxon>Crocodylia</taxon>
        <taxon>Alligatoridae</taxon>
        <taxon>Alligatorinae</taxon>
        <taxon>Alligator</taxon>
    </lineage>
</organism>
<dbReference type="Pfam" id="PF15877">
    <property type="entry name" value="TMEM232"/>
    <property type="match status" value="1"/>
</dbReference>
<dbReference type="AlphaFoldDB" id="A0A151PIJ1"/>
<sequence length="665" mass="75840">MPLIKVPVVQKFGIQASAQQDELLKRFLKKTLLSCNAKSKYPLEVTEEFVQKFNHAKSPKDKESLLERAKKMLARCKRRLGINVLSSGKHVDLMRGWTEALILVHCSGEIQEEALDLLLVSLDQAPIDLEHIPVLLSVAESVLFRLSLDVAWEPYLYSTEVKFSKVGFLVFLRLLVFHLSGQLEVSEEQIDGLQIGLNAFSLSELRYLSFPNLFLAVNFMRESGETICGAVVLSESLSASDVSLERRQDQTLLGTTVQLEVEQKEFKIQSFVWHCLVVWVCVNNNSSQLDEVLQHLLFCKEELCQKNWLASILGLLVLGEAAKLNLSCLKVLMDLVRDFISSSMSLQKQEERSITYLPSWPWEICYMYICVLRDICLSANTSDLQKTAFLGFCDCKKTSEHPDELRGASFFDLLQYNLSQTPADGEDLFWVIRYGLVHNLVMMCSELSGDVSREGLRNAMWKALQKQKNSIKDDRILTAVTVAEDEAKALANPLISSSGKAPSAPRTIISFHCIGGRIASAMCQFFLPPIGPNIPLSNKPVKKQPSPQHQDSKQTHMEKKPAHPSLRSAEWCPGMQEFLQAGIPISPYPDILTRTDMELQKIIEDQWQKELQIRLKEKEETLEQELQEKQRKEEEHIREIMKRREEKLHKKTKPYELPFKCKDEN</sequence>
<dbReference type="STRING" id="8496.A0A151PIJ1"/>
<feature type="region of interest" description="Disordered" evidence="2">
    <location>
        <begin position="536"/>
        <end position="567"/>
    </location>
</feature>
<dbReference type="EMBL" id="AKHW03000179">
    <property type="protein sequence ID" value="KYO48792.1"/>
    <property type="molecule type" value="Genomic_DNA"/>
</dbReference>
<keyword evidence="3" id="KW-0812">Transmembrane</keyword>
<dbReference type="PANTHER" id="PTHR28651:SF1">
    <property type="entry name" value="TRANSMEMBRANE PROTEIN 232"/>
    <property type="match status" value="1"/>
</dbReference>
<dbReference type="InterPro" id="IPR031747">
    <property type="entry name" value="TMEM232"/>
</dbReference>
<evidence type="ECO:0000256" key="1">
    <source>
        <dbReference type="SAM" id="Coils"/>
    </source>
</evidence>
<comment type="caution">
    <text evidence="3">The sequence shown here is derived from an EMBL/GenBank/DDBJ whole genome shotgun (WGS) entry which is preliminary data.</text>
</comment>
<evidence type="ECO:0000256" key="2">
    <source>
        <dbReference type="SAM" id="MobiDB-lite"/>
    </source>
</evidence>
<gene>
    <name evidence="3" type="primary">TMEM232-1</name>
    <name evidence="3" type="ORF">Y1Q_0004155</name>
</gene>
<evidence type="ECO:0000313" key="4">
    <source>
        <dbReference type="Proteomes" id="UP000050525"/>
    </source>
</evidence>
<proteinExistence type="predicted"/>
<keyword evidence="4" id="KW-1185">Reference proteome</keyword>